<evidence type="ECO:0000313" key="2">
    <source>
        <dbReference type="EMBL" id="AFK88722.1"/>
    </source>
</evidence>
<proteinExistence type="predicted"/>
<dbReference type="EMBL" id="JQ418520">
    <property type="protein sequence ID" value="AFK88722.1"/>
    <property type="molecule type" value="Genomic_DNA"/>
</dbReference>
<protein>
    <recommendedName>
        <fullName evidence="1">Competence protein CoiA nuclease-like domain-containing protein</fullName>
    </recommendedName>
</protein>
<name>I3VZE5_9MICC</name>
<dbReference type="Pfam" id="PF06054">
    <property type="entry name" value="CoiA_nuc"/>
    <property type="match status" value="1"/>
</dbReference>
<keyword evidence="2" id="KW-0614">Plasmid</keyword>
<sequence>MPLAAYLSDERIEAPFLNDEEWAHLRRRWKAGEPLVMACGQPGKPRISPRGLKHFYHHADAHCTLHPGGESADHLEMKSLVAAAAREAGWDAVIEYPAPDRSWIADVMVSRDDDQYAVEIQFSRQEADEFRRRQERYEGEGVQCLWLAAEVNREAAAVVPSVMIGGALGARTLSLPAAFTGSHQMDAGEAIVHLLNKRVKPFVEPVVRAYSLDTAMVKCWRDGCNRWITAWRLDDLQVETRCGQKGALLAKHYYGSRFFLTDRIERIIVDRVMPVLKKSDLPAPMFLATRFSKTAGCSYLALCCPYCNSIQGDVPLRDQGVTWRSYLIEDWLPVPIKRSALSVQHLCLDIGRGHCNQEPSEPKGPAFPDGRLVDSEASPLILTRALPPLPKRGQPKNTDPYAHNYKTRYEQGRCTAAEAMEFVKKINSAHTG</sequence>
<feature type="domain" description="Competence protein CoiA nuclease-like" evidence="1">
    <location>
        <begin position="70"/>
        <end position="151"/>
    </location>
</feature>
<geneLocation type="plasmid" evidence="2">
    <name>p3132-53</name>
</geneLocation>
<accession>I3VZE5</accession>
<organism evidence="2">
    <name type="scientific">Arthrobacter sp. 31.31</name>
    <dbReference type="NCBI Taxonomy" id="347202"/>
    <lineage>
        <taxon>Bacteria</taxon>
        <taxon>Bacillati</taxon>
        <taxon>Actinomycetota</taxon>
        <taxon>Actinomycetes</taxon>
        <taxon>Micrococcales</taxon>
        <taxon>Micrococcaceae</taxon>
        <taxon>Arthrobacter</taxon>
    </lineage>
</organism>
<dbReference type="InterPro" id="IPR010330">
    <property type="entry name" value="CoiA_nuc"/>
</dbReference>
<reference evidence="2" key="1">
    <citation type="submission" date="2012-01" db="EMBL/GenBank/DDBJ databases">
        <authorList>
            <person name="Summers A.O."/>
            <person name="Wireman J."/>
            <person name="Sale K."/>
        </authorList>
    </citation>
    <scope>NUCLEOTIDE SEQUENCE</scope>
    <source>
        <strain evidence="2">31-32</strain>
        <plasmid evidence="2">p3132-53</plasmid>
    </source>
</reference>
<dbReference type="RefSeq" id="WP_015061715.1">
    <property type="nucleotide sequence ID" value="NC_019326.1"/>
</dbReference>
<dbReference type="AlphaFoldDB" id="I3VZE5"/>
<evidence type="ECO:0000259" key="1">
    <source>
        <dbReference type="Pfam" id="PF06054"/>
    </source>
</evidence>